<proteinExistence type="predicted"/>
<organism evidence="1 2">
    <name type="scientific">Lasiodiplodia mahajangana</name>
    <dbReference type="NCBI Taxonomy" id="1108764"/>
    <lineage>
        <taxon>Eukaryota</taxon>
        <taxon>Fungi</taxon>
        <taxon>Dikarya</taxon>
        <taxon>Ascomycota</taxon>
        <taxon>Pezizomycotina</taxon>
        <taxon>Dothideomycetes</taxon>
        <taxon>Dothideomycetes incertae sedis</taxon>
        <taxon>Botryosphaeriales</taxon>
        <taxon>Botryosphaeriaceae</taxon>
        <taxon>Lasiodiplodia</taxon>
    </lineage>
</organism>
<name>A0ACC2J4F8_9PEZI</name>
<gene>
    <name evidence="1" type="ORF">O1611_g9894</name>
</gene>
<evidence type="ECO:0000313" key="2">
    <source>
        <dbReference type="Proteomes" id="UP001153332"/>
    </source>
</evidence>
<evidence type="ECO:0000313" key="1">
    <source>
        <dbReference type="EMBL" id="KAJ8122229.1"/>
    </source>
</evidence>
<reference evidence="1" key="1">
    <citation type="submission" date="2022-12" db="EMBL/GenBank/DDBJ databases">
        <title>Genome Sequence of Lasiodiplodia mahajangana.</title>
        <authorList>
            <person name="Buettner E."/>
        </authorList>
    </citation>
    <scope>NUCLEOTIDE SEQUENCE</scope>
    <source>
        <strain evidence="1">VT137</strain>
    </source>
</reference>
<accession>A0ACC2J4F8</accession>
<protein>
    <submittedName>
        <fullName evidence="1">Uncharacterized protein</fullName>
    </submittedName>
</protein>
<dbReference type="Proteomes" id="UP001153332">
    <property type="component" value="Unassembled WGS sequence"/>
</dbReference>
<sequence length="469" mass="49883">MVLIGEGTTVVEAKEMEAAATTTVIAAAVKDGNNGDKNGKDGGDDRSSSTSSSDDNSSTSLPPSSPPPPPTTTVEASTTTSIVTSTAVVTPEPTTTLPPPDESILPSSTPLPTPSESPSVTSATTSVLQLPDMVSTTEAFTSTFPTAGFVESSTPIPSPTSSTNGAGSGKGGRHGNGNNNSNSASNNKAEEKGINTTSELILVSAGSVGAFIVLCFVAWIVYRTLKKSKQSGREDNHKNWLSGLIPWRRRSGTNSAQASDVSYGPKELLPTYDVGNNNSMEAVGYYDQGKLYPQESDGVAYPAATTLQAERSMWQSLDGQTLTLVNPPNQYEQPNGQIMDGGDVNSAMQPRMPDPYYSQPKLVRQPSSAYNPGQRQIYRASEISSLSSGFGDGDIIMPPPNIVARLPVPQIASTDTSNSSSPWTSRTGTEQRRETTYTMASDRPPQFRSINSWVDQQKERIERARVRDE</sequence>
<dbReference type="EMBL" id="JAPUUL010003614">
    <property type="protein sequence ID" value="KAJ8122229.1"/>
    <property type="molecule type" value="Genomic_DNA"/>
</dbReference>
<keyword evidence="2" id="KW-1185">Reference proteome</keyword>
<comment type="caution">
    <text evidence="1">The sequence shown here is derived from an EMBL/GenBank/DDBJ whole genome shotgun (WGS) entry which is preliminary data.</text>
</comment>